<dbReference type="Proteomes" id="UP000054911">
    <property type="component" value="Unassembled WGS sequence"/>
</dbReference>
<evidence type="ECO:0000313" key="2">
    <source>
        <dbReference type="Proteomes" id="UP000054911"/>
    </source>
</evidence>
<accession>A0A158ASV8</accession>
<reference evidence="1" key="1">
    <citation type="submission" date="2016-01" db="EMBL/GenBank/DDBJ databases">
        <authorList>
            <person name="Peeters C."/>
        </authorList>
    </citation>
    <scope>NUCLEOTIDE SEQUENCE [LARGE SCALE GENOMIC DNA]</scope>
    <source>
        <strain evidence="1">LMG 29323</strain>
    </source>
</reference>
<dbReference type="EMBL" id="FCOE02000007">
    <property type="protein sequence ID" value="SAK60823.1"/>
    <property type="molecule type" value="Genomic_DNA"/>
</dbReference>
<dbReference type="AlphaFoldDB" id="A0A158ASV8"/>
<organism evidence="1 2">
    <name type="scientific">Caballeronia pedi</name>
    <dbReference type="NCBI Taxonomy" id="1777141"/>
    <lineage>
        <taxon>Bacteria</taxon>
        <taxon>Pseudomonadati</taxon>
        <taxon>Pseudomonadota</taxon>
        <taxon>Betaproteobacteria</taxon>
        <taxon>Burkholderiales</taxon>
        <taxon>Burkholderiaceae</taxon>
        <taxon>Caballeronia</taxon>
    </lineage>
</organism>
<name>A0A158ASV8_9BURK</name>
<protein>
    <submittedName>
        <fullName evidence="1">Uncharacterized protein</fullName>
    </submittedName>
</protein>
<sequence length="312" mass="33759">MTLQLQFTEFACWTSTGRDDVRIELRAQDGDLGGAQASFRRKRRNQSANFRAGPGLNSLRVALSNQRVDFVGLGAHLRLEAIGAAAGSAKLLNKIEFFLTCLASARLIRGGHAPQGVEFDQHRMNAPLGFLDGVLDLLGVVLGVVAQLVLQFVDMVAKSCRRLSLLLQALRQRLVFLFPASDHFTQAGLRVRSLRSQGLQLGLECRDFRRAGFGTSLRALVRLLDCLATGVGIADLSVCGLNGGVEARLFVVQGRTRMLLGFVIQCRQKLAGAFLQGFRHRASVDAYTHGGTQASPERFDVAGNVARAAGLG</sequence>
<comment type="caution">
    <text evidence="1">The sequence shown here is derived from an EMBL/GenBank/DDBJ whole genome shotgun (WGS) entry which is preliminary data.</text>
</comment>
<gene>
    <name evidence="1" type="ORF">AWB80_02616</name>
</gene>
<keyword evidence="2" id="KW-1185">Reference proteome</keyword>
<proteinExistence type="predicted"/>
<evidence type="ECO:0000313" key="1">
    <source>
        <dbReference type="EMBL" id="SAK60823.1"/>
    </source>
</evidence>